<feature type="domain" description="Response regulatory" evidence="14">
    <location>
        <begin position="586"/>
        <end position="705"/>
    </location>
</feature>
<keyword evidence="5 10" id="KW-0597">Phosphoprotein</keyword>
<gene>
    <name evidence="15" type="ORF">NCCP691_28150</name>
</gene>
<dbReference type="Proteomes" id="UP000887222">
    <property type="component" value="Unassembled WGS sequence"/>
</dbReference>
<dbReference type="CDD" id="cd00082">
    <property type="entry name" value="HisKA"/>
    <property type="match status" value="1"/>
</dbReference>
<keyword evidence="4" id="KW-1003">Cell membrane</keyword>
<evidence type="ECO:0000256" key="1">
    <source>
        <dbReference type="ARBA" id="ARBA00000085"/>
    </source>
</evidence>
<proteinExistence type="predicted"/>
<keyword evidence="11" id="KW-0175">Coiled coil</keyword>
<keyword evidence="7 12" id="KW-1133">Transmembrane helix</keyword>
<evidence type="ECO:0000256" key="2">
    <source>
        <dbReference type="ARBA" id="ARBA00004651"/>
    </source>
</evidence>
<dbReference type="Pfam" id="PF00072">
    <property type="entry name" value="Response_reg"/>
    <property type="match status" value="1"/>
</dbReference>
<dbReference type="RefSeq" id="WP_238482448.1">
    <property type="nucleotide sequence ID" value="NZ_BPMK01000012.1"/>
</dbReference>
<dbReference type="Gene3D" id="3.40.50.2300">
    <property type="match status" value="1"/>
</dbReference>
<keyword evidence="9 12" id="KW-0472">Membrane</keyword>
<keyword evidence="6 12" id="KW-0812">Transmembrane</keyword>
<protein>
    <recommendedName>
        <fullName evidence="3">histidine kinase</fullName>
        <ecNumber evidence="3">2.7.13.3</ecNumber>
    </recommendedName>
</protein>
<dbReference type="InterPro" id="IPR001789">
    <property type="entry name" value="Sig_transdc_resp-reg_receiver"/>
</dbReference>
<dbReference type="SUPFAM" id="SSF52172">
    <property type="entry name" value="CheY-like"/>
    <property type="match status" value="1"/>
</dbReference>
<dbReference type="InterPro" id="IPR033479">
    <property type="entry name" value="dCache_1"/>
</dbReference>
<keyword evidence="16" id="KW-1185">Reference proteome</keyword>
<reference evidence="15 16" key="1">
    <citation type="journal article" date="2022" name="Int. J. Syst. Evol. Microbiol.">
        <title>Noviherbaspirillum aridicola sp. nov., isolated from an arid soil in Pakistan.</title>
        <authorList>
            <person name="Khan I.U."/>
            <person name="Saqib M."/>
            <person name="Amin A."/>
            <person name="Hussain F."/>
            <person name="Li L."/>
            <person name="Liu Y.H."/>
            <person name="Fang B.Z."/>
            <person name="Ahmed I."/>
            <person name="Li W.J."/>
        </authorList>
    </citation>
    <scope>NUCLEOTIDE SEQUENCE [LARGE SCALE GENOMIC DNA]</scope>
    <source>
        <strain evidence="15 16">NCCP-691</strain>
    </source>
</reference>
<dbReference type="EC" id="2.7.13.3" evidence="3"/>
<dbReference type="CDD" id="cd12915">
    <property type="entry name" value="PDC2_DGC_like"/>
    <property type="match status" value="1"/>
</dbReference>
<dbReference type="Gene3D" id="1.10.287.130">
    <property type="match status" value="1"/>
</dbReference>
<keyword evidence="8" id="KW-0902">Two-component regulatory system</keyword>
<dbReference type="InterPro" id="IPR036097">
    <property type="entry name" value="HisK_dim/P_sf"/>
</dbReference>
<dbReference type="Pfam" id="PF00512">
    <property type="entry name" value="HisKA"/>
    <property type="match status" value="1"/>
</dbReference>
<dbReference type="CDD" id="cd16922">
    <property type="entry name" value="HATPase_EvgS-ArcB-TorS-like"/>
    <property type="match status" value="1"/>
</dbReference>
<evidence type="ECO:0000256" key="11">
    <source>
        <dbReference type="SAM" id="Coils"/>
    </source>
</evidence>
<dbReference type="InterPro" id="IPR036890">
    <property type="entry name" value="HATPase_C_sf"/>
</dbReference>
<sequence length="711" mass="76972">MIVGTAVVAIIVATAAFSIQALRARTIEDWRTQLDNLSLVLAENTFQTMASAYMVLDSLAEDVRAFRVADAAGLQAAFSGPGAHRMLRDKVGGLPQIDVATIVDANGNIINFTREFPAPPINLSERDYFHHHRDNRDTGVYLSAPARNKVNGKWTFYLSRRLEGAHGEFIGIVLVGISSEFFSDFFRKVTLGDAAAITLYRSDLTLMARWPLADASIGQRNLASLTHEVLRRGKDHEVVISDAPRGLEGGRPVLRMSAPRKVREYPLIVTVTVTEALFLGGWRRSALLITAITAASLAALLLAFMQIARLLQRREQDAQRALQLQKQAENANAAKSQFLAVMSHEIRTPMNGILGLSELLVDSARDDAQRACARSVHSSASGLMRIIDEILDLSKVEAGSMHLDHVPFDPAALAADVVALHRLNAQRKQLSLELVIEHDGGWVHGDPTRVGQVLGNLVSNAIKFTAAGKVSVRLCSTRPSDAPGQIDLAFTVSDTGIGIAPAAQARLFEPFMQADSAISRDYGGTGLGLAICKRLTALMQGEITCDSEPGRGSTFGFCLRAAEAPAPKKADEPETLPQAPAGIGCRVLVVEDAEVNRQLVRLLLQRLGCSVEEAENGEQALRALETARYDLVLMDCMMPVMDGYEATARLRERESAGGGERTPVIALTANAVEGERERCLAAGMDDYLSKPFSAAAFRAKILQWARTPAPA</sequence>
<dbReference type="SMART" id="SM00448">
    <property type="entry name" value="REC"/>
    <property type="match status" value="1"/>
</dbReference>
<dbReference type="EMBL" id="BPMK01000012">
    <property type="protein sequence ID" value="GIZ52801.1"/>
    <property type="molecule type" value="Genomic_DNA"/>
</dbReference>
<dbReference type="Gene3D" id="3.30.450.20">
    <property type="entry name" value="PAS domain"/>
    <property type="match status" value="2"/>
</dbReference>
<evidence type="ECO:0000256" key="10">
    <source>
        <dbReference type="PROSITE-ProRule" id="PRU00169"/>
    </source>
</evidence>
<dbReference type="PROSITE" id="PS50110">
    <property type="entry name" value="RESPONSE_REGULATORY"/>
    <property type="match status" value="1"/>
</dbReference>
<feature type="domain" description="Histidine kinase" evidence="13">
    <location>
        <begin position="341"/>
        <end position="563"/>
    </location>
</feature>
<dbReference type="Pfam" id="PF02743">
    <property type="entry name" value="dCache_1"/>
    <property type="match status" value="1"/>
</dbReference>
<dbReference type="InterPro" id="IPR003594">
    <property type="entry name" value="HATPase_dom"/>
</dbReference>
<evidence type="ECO:0000256" key="9">
    <source>
        <dbReference type="ARBA" id="ARBA00023136"/>
    </source>
</evidence>
<evidence type="ECO:0000256" key="12">
    <source>
        <dbReference type="SAM" id="Phobius"/>
    </source>
</evidence>
<evidence type="ECO:0000313" key="16">
    <source>
        <dbReference type="Proteomes" id="UP000887222"/>
    </source>
</evidence>
<dbReference type="CDD" id="cd12914">
    <property type="entry name" value="PDC1_DGC_like"/>
    <property type="match status" value="1"/>
</dbReference>
<dbReference type="InterPro" id="IPR005467">
    <property type="entry name" value="His_kinase_dom"/>
</dbReference>
<dbReference type="CDD" id="cd17546">
    <property type="entry name" value="REC_hyHK_CKI1_RcsC-like"/>
    <property type="match status" value="1"/>
</dbReference>
<evidence type="ECO:0000259" key="14">
    <source>
        <dbReference type="PROSITE" id="PS50110"/>
    </source>
</evidence>
<dbReference type="PANTHER" id="PTHR45339:SF1">
    <property type="entry name" value="HYBRID SIGNAL TRANSDUCTION HISTIDINE KINASE J"/>
    <property type="match status" value="1"/>
</dbReference>
<dbReference type="InterPro" id="IPR003661">
    <property type="entry name" value="HisK_dim/P_dom"/>
</dbReference>
<evidence type="ECO:0000256" key="4">
    <source>
        <dbReference type="ARBA" id="ARBA00022475"/>
    </source>
</evidence>
<evidence type="ECO:0000313" key="15">
    <source>
        <dbReference type="EMBL" id="GIZ52801.1"/>
    </source>
</evidence>
<dbReference type="SMART" id="SM00388">
    <property type="entry name" value="HisKA"/>
    <property type="match status" value="1"/>
</dbReference>
<dbReference type="SUPFAM" id="SSF47384">
    <property type="entry name" value="Homodimeric domain of signal transducing histidine kinase"/>
    <property type="match status" value="1"/>
</dbReference>
<dbReference type="SUPFAM" id="SSF55874">
    <property type="entry name" value="ATPase domain of HSP90 chaperone/DNA topoisomerase II/histidine kinase"/>
    <property type="match status" value="1"/>
</dbReference>
<evidence type="ECO:0000256" key="6">
    <source>
        <dbReference type="ARBA" id="ARBA00022692"/>
    </source>
</evidence>
<dbReference type="PRINTS" id="PR00344">
    <property type="entry name" value="BCTRLSENSOR"/>
</dbReference>
<name>A0ABQ4Q6F1_9BURK</name>
<dbReference type="PANTHER" id="PTHR45339">
    <property type="entry name" value="HYBRID SIGNAL TRANSDUCTION HISTIDINE KINASE J"/>
    <property type="match status" value="1"/>
</dbReference>
<dbReference type="Pfam" id="PF02518">
    <property type="entry name" value="HATPase_c"/>
    <property type="match status" value="1"/>
</dbReference>
<evidence type="ECO:0000256" key="3">
    <source>
        <dbReference type="ARBA" id="ARBA00012438"/>
    </source>
</evidence>
<accession>A0ABQ4Q6F1</accession>
<evidence type="ECO:0000256" key="8">
    <source>
        <dbReference type="ARBA" id="ARBA00023012"/>
    </source>
</evidence>
<dbReference type="PROSITE" id="PS50109">
    <property type="entry name" value="HIS_KIN"/>
    <property type="match status" value="1"/>
</dbReference>
<feature type="modified residue" description="4-aspartylphosphate" evidence="10">
    <location>
        <position position="635"/>
    </location>
</feature>
<feature type="transmembrane region" description="Helical" evidence="12">
    <location>
        <begin position="6"/>
        <end position="24"/>
    </location>
</feature>
<dbReference type="SMART" id="SM00387">
    <property type="entry name" value="HATPase_c"/>
    <property type="match status" value="1"/>
</dbReference>
<dbReference type="InterPro" id="IPR004358">
    <property type="entry name" value="Sig_transdc_His_kin-like_C"/>
</dbReference>
<dbReference type="InterPro" id="IPR011006">
    <property type="entry name" value="CheY-like_superfamily"/>
</dbReference>
<dbReference type="Gene3D" id="3.30.565.10">
    <property type="entry name" value="Histidine kinase-like ATPase, C-terminal domain"/>
    <property type="match status" value="1"/>
</dbReference>
<comment type="caution">
    <text evidence="15">The sequence shown here is derived from an EMBL/GenBank/DDBJ whole genome shotgun (WGS) entry which is preliminary data.</text>
</comment>
<feature type="transmembrane region" description="Helical" evidence="12">
    <location>
        <begin position="288"/>
        <end position="311"/>
    </location>
</feature>
<evidence type="ECO:0000256" key="5">
    <source>
        <dbReference type="ARBA" id="ARBA00022553"/>
    </source>
</evidence>
<comment type="subcellular location">
    <subcellularLocation>
        <location evidence="2">Cell membrane</location>
        <topology evidence="2">Multi-pass membrane protein</topology>
    </subcellularLocation>
</comment>
<feature type="coiled-coil region" evidence="11">
    <location>
        <begin position="307"/>
        <end position="334"/>
    </location>
</feature>
<evidence type="ECO:0000256" key="7">
    <source>
        <dbReference type="ARBA" id="ARBA00022989"/>
    </source>
</evidence>
<comment type="catalytic activity">
    <reaction evidence="1">
        <text>ATP + protein L-histidine = ADP + protein N-phospho-L-histidine.</text>
        <dbReference type="EC" id="2.7.13.3"/>
    </reaction>
</comment>
<organism evidence="15 16">
    <name type="scientific">Noviherbaspirillum aridicola</name>
    <dbReference type="NCBI Taxonomy" id="2849687"/>
    <lineage>
        <taxon>Bacteria</taxon>
        <taxon>Pseudomonadati</taxon>
        <taxon>Pseudomonadota</taxon>
        <taxon>Betaproteobacteria</taxon>
        <taxon>Burkholderiales</taxon>
        <taxon>Oxalobacteraceae</taxon>
        <taxon>Noviherbaspirillum</taxon>
    </lineage>
</organism>
<evidence type="ECO:0000259" key="13">
    <source>
        <dbReference type="PROSITE" id="PS50109"/>
    </source>
</evidence>